<feature type="compositionally biased region" description="Basic and acidic residues" evidence="1">
    <location>
        <begin position="1"/>
        <end position="18"/>
    </location>
</feature>
<dbReference type="AlphaFoldDB" id="A0A2S0KJB1"/>
<keyword evidence="4" id="KW-1185">Reference proteome</keyword>
<reference evidence="3 4" key="1">
    <citation type="submission" date="2018-03" db="EMBL/GenBank/DDBJ databases">
        <title>Characteristics and genome of n-alkane degrading marine bacteria Gordonia iterans isolated from crude oil contaminated in Tae-an, South Korea.</title>
        <authorList>
            <person name="Lee S.-S."/>
            <person name="Kim H."/>
        </authorList>
    </citation>
    <scope>NUCLEOTIDE SEQUENCE [LARGE SCALE GENOMIC DNA]</scope>
    <source>
        <strain evidence="3 4">Co17</strain>
    </source>
</reference>
<name>A0A2S0KJB1_9ACTN</name>
<keyword evidence="2" id="KW-0812">Transmembrane</keyword>
<proteinExistence type="predicted"/>
<dbReference type="Pfam" id="PF11209">
    <property type="entry name" value="LmeA"/>
    <property type="match status" value="1"/>
</dbReference>
<gene>
    <name evidence="3" type="ORF">C6V83_17430</name>
</gene>
<evidence type="ECO:0000313" key="4">
    <source>
        <dbReference type="Proteomes" id="UP000239814"/>
    </source>
</evidence>
<dbReference type="RefSeq" id="WP_105943478.1">
    <property type="nucleotide sequence ID" value="NZ_CP027433.1"/>
</dbReference>
<feature type="transmembrane region" description="Helical" evidence="2">
    <location>
        <begin position="153"/>
        <end position="175"/>
    </location>
</feature>
<keyword evidence="2" id="KW-1133">Transmembrane helix</keyword>
<keyword evidence="2" id="KW-0472">Membrane</keyword>
<organism evidence="3 4">
    <name type="scientific">Gordonia iterans</name>
    <dbReference type="NCBI Taxonomy" id="1004901"/>
    <lineage>
        <taxon>Bacteria</taxon>
        <taxon>Bacillati</taxon>
        <taxon>Actinomycetota</taxon>
        <taxon>Actinomycetes</taxon>
        <taxon>Mycobacteriales</taxon>
        <taxon>Gordoniaceae</taxon>
        <taxon>Gordonia</taxon>
    </lineage>
</organism>
<evidence type="ECO:0000313" key="3">
    <source>
        <dbReference type="EMBL" id="AVM01775.1"/>
    </source>
</evidence>
<dbReference type="InterPro" id="IPR021373">
    <property type="entry name" value="DUF2993"/>
</dbReference>
<feature type="region of interest" description="Disordered" evidence="1">
    <location>
        <begin position="1"/>
        <end position="114"/>
    </location>
</feature>
<dbReference type="OrthoDB" id="4201904at2"/>
<protein>
    <submittedName>
        <fullName evidence="3">DUF2993 domain-containing protein</fullName>
    </submittedName>
</protein>
<dbReference type="Proteomes" id="UP000239814">
    <property type="component" value="Chromosome"/>
</dbReference>
<accession>A0A2S0KJB1</accession>
<evidence type="ECO:0000256" key="2">
    <source>
        <dbReference type="SAM" id="Phobius"/>
    </source>
</evidence>
<evidence type="ECO:0000256" key="1">
    <source>
        <dbReference type="SAM" id="MobiDB-lite"/>
    </source>
</evidence>
<sequence length="391" mass="40697">MTDSTHGSDDSAEPRPDTTPEDGSTPVEPTGGPELAGADDPSLVERSRDLEPAAPPDPSLVERSRDLEPAAPPDPVTDELPAQPADRAGARTDPLAVPVVDSGGAEGKPATKPVTQAFGGEAYSAVDAEPVPPAGETPVVTSSPKARRTWRTVGLVTAAVLLLAVIGGVGTELYLRNKVTGCLEGAFSDLTGTSTTVSVPRGPLLLAWMQGNVDWVQVDTDDSGGGTEMRLHARATDVSRDGRTVQHLQGEAYVPYERVVELTKADTGGEITVDSIKGDGDMGTITIDSRYRLAFLAIPATVVLKPVLNGGRVDFEVQDAKAFGIGLPNDFAQQLVDQVATAMLGPLFDEIEVEDLRATDKGIEFHFAGDDVNMQAASAGTTSTSGASACT</sequence>
<dbReference type="KEGG" id="git:C6V83_17430"/>
<dbReference type="EMBL" id="CP027433">
    <property type="protein sequence ID" value="AVM01775.1"/>
    <property type="molecule type" value="Genomic_DNA"/>
</dbReference>